<evidence type="ECO:0008006" key="5">
    <source>
        <dbReference type="Google" id="ProtNLM"/>
    </source>
</evidence>
<dbReference type="RefSeq" id="WP_330500805.1">
    <property type="nucleotide sequence ID" value="NZ_JAZDWZ010000006.1"/>
</dbReference>
<keyword evidence="4" id="KW-1185">Reference proteome</keyword>
<evidence type="ECO:0000313" key="4">
    <source>
        <dbReference type="Proteomes" id="UP001344817"/>
    </source>
</evidence>
<dbReference type="PROSITE" id="PS51257">
    <property type="entry name" value="PROKAR_LIPOPROTEIN"/>
    <property type="match status" value="1"/>
</dbReference>
<comment type="caution">
    <text evidence="3">The sequence shown here is derived from an EMBL/GenBank/DDBJ whole genome shotgun (WGS) entry which is preliminary data.</text>
</comment>
<evidence type="ECO:0000313" key="3">
    <source>
        <dbReference type="EMBL" id="MEE3928393.1"/>
    </source>
</evidence>
<feature type="signal peptide" evidence="2">
    <location>
        <begin position="1"/>
        <end position="26"/>
    </location>
</feature>
<accession>A0ABU7MMI6</accession>
<proteinExistence type="predicted"/>
<organism evidence="3 4">
    <name type="scientific">Mycoplasmopsis ciconiae</name>
    <dbReference type="NCBI Taxonomy" id="561067"/>
    <lineage>
        <taxon>Bacteria</taxon>
        <taxon>Bacillati</taxon>
        <taxon>Mycoplasmatota</taxon>
        <taxon>Mycoplasmoidales</taxon>
        <taxon>Metamycoplasmataceae</taxon>
        <taxon>Mycoplasmopsis</taxon>
    </lineage>
</organism>
<keyword evidence="1" id="KW-0175">Coiled coil</keyword>
<name>A0ABU7MMI6_9BACT</name>
<dbReference type="EMBL" id="JAZDWZ010000006">
    <property type="protein sequence ID" value="MEE3928393.1"/>
    <property type="molecule type" value="Genomic_DNA"/>
</dbReference>
<protein>
    <recommendedName>
        <fullName evidence="5">Lipoprotein</fullName>
    </recommendedName>
</protein>
<feature type="coiled-coil region" evidence="1">
    <location>
        <begin position="166"/>
        <end position="200"/>
    </location>
</feature>
<reference evidence="3" key="1">
    <citation type="submission" date="2024-01" db="EMBL/GenBank/DDBJ databases">
        <title>Genome sequence of Mycoplasma ciconiae type strain DSM 25251.</title>
        <authorList>
            <person name="Spergser J."/>
        </authorList>
    </citation>
    <scope>NUCLEOTIDE SEQUENCE [LARGE SCALE GENOMIC DNA]</scope>
    <source>
        <strain evidence="3">DSM 25251</strain>
    </source>
</reference>
<evidence type="ECO:0000256" key="1">
    <source>
        <dbReference type="SAM" id="Coils"/>
    </source>
</evidence>
<gene>
    <name evidence="3" type="ORF">V2E24_02265</name>
</gene>
<evidence type="ECO:0000256" key="2">
    <source>
        <dbReference type="SAM" id="SignalP"/>
    </source>
</evidence>
<dbReference type="Proteomes" id="UP001344817">
    <property type="component" value="Unassembled WGS sequence"/>
</dbReference>
<keyword evidence="2" id="KW-0732">Signal</keyword>
<feature type="chain" id="PRO_5045333537" description="Lipoprotein" evidence="2">
    <location>
        <begin position="27"/>
        <end position="315"/>
    </location>
</feature>
<sequence length="315" mass="37009">MKWLNKKTLLFSACLSPLVLSSVALSCTKTTQSSQDNTKESALVVNTNKQLKEKLNELKTKFLDFSVYQSQNKNANTYGVTYALEYFWGTNINGSTTAKESLHGLYQQLNANLNDQEKSQISLFNKTIFNNLLSVYKHNIEILKDWNYDSLKDFSDLIYTDKPVFNEQWQEQINKLNADLDKLVFNLQEYNKEKSEFNEEEHDHDHDHEHEDNNIISDEKGHQHALFNIFGDFYNVNNLFAKNFQNAYETTLKVFETFENKDQKIEILQNIFKYFNTYNSEYNAKIEMLIVEELNPLLKQIKDLIQTIKKDKNIN</sequence>